<accession>A0A9X3L3G3</accession>
<evidence type="ECO:0000313" key="1">
    <source>
        <dbReference type="EMBL" id="MCZ8404879.1"/>
    </source>
</evidence>
<proteinExistence type="predicted"/>
<dbReference type="Proteomes" id="UP001141992">
    <property type="component" value="Unassembled WGS sequence"/>
</dbReference>
<organism evidence="1 2">
    <name type="scientific">Alcaligenes xylosoxydans xylosoxydans</name>
    <name type="common">Achromobacter xylosoxidans</name>
    <dbReference type="NCBI Taxonomy" id="85698"/>
    <lineage>
        <taxon>Bacteria</taxon>
        <taxon>Pseudomonadati</taxon>
        <taxon>Pseudomonadota</taxon>
        <taxon>Betaproteobacteria</taxon>
        <taxon>Burkholderiales</taxon>
        <taxon>Alcaligenaceae</taxon>
        <taxon>Achromobacter</taxon>
    </lineage>
</organism>
<reference evidence="1" key="1">
    <citation type="submission" date="2022-12" db="EMBL/GenBank/DDBJ databases">
        <authorList>
            <person name="Voronina O.L."/>
            <person name="Kunda M.S."/>
            <person name="Ryzhova N."/>
            <person name="Aksenova E.I."/>
        </authorList>
    </citation>
    <scope>NUCLEOTIDE SEQUENCE</scope>
    <source>
        <strain evidence="1">SCCH136:Ach223948</strain>
    </source>
</reference>
<comment type="caution">
    <text evidence="1">The sequence shown here is derived from an EMBL/GenBank/DDBJ whole genome shotgun (WGS) entry which is preliminary data.</text>
</comment>
<name>A0A9X3L3G3_ALCXX</name>
<dbReference type="RefSeq" id="WP_131728715.1">
    <property type="nucleotide sequence ID" value="NZ_CP123947.1"/>
</dbReference>
<dbReference type="AlphaFoldDB" id="A0A9X3L3G3"/>
<protein>
    <submittedName>
        <fullName evidence="1">Uncharacterized protein</fullName>
    </submittedName>
</protein>
<sequence length="77" mass="8633">MRPTLAADHDNRAMARRIGRFGQAQAGTFLLRSVALQKKTDPSINDSFLRFMGLSPCVATMWATHKAGFERERACSY</sequence>
<dbReference type="EMBL" id="JAPZVI010000030">
    <property type="protein sequence ID" value="MCZ8404879.1"/>
    <property type="molecule type" value="Genomic_DNA"/>
</dbReference>
<gene>
    <name evidence="1" type="ORF">O9570_25725</name>
</gene>
<evidence type="ECO:0000313" key="2">
    <source>
        <dbReference type="Proteomes" id="UP001141992"/>
    </source>
</evidence>